<evidence type="ECO:0000313" key="1">
    <source>
        <dbReference type="EMBL" id="GAG11249.1"/>
    </source>
</evidence>
<comment type="caution">
    <text evidence="1">The sequence shown here is derived from an EMBL/GenBank/DDBJ whole genome shotgun (WGS) entry which is preliminary data.</text>
</comment>
<proteinExistence type="predicted"/>
<organism evidence="1">
    <name type="scientific">marine sediment metagenome</name>
    <dbReference type="NCBI Taxonomy" id="412755"/>
    <lineage>
        <taxon>unclassified sequences</taxon>
        <taxon>metagenomes</taxon>
        <taxon>ecological metagenomes</taxon>
    </lineage>
</organism>
<name>X0UZI8_9ZZZZ</name>
<feature type="non-terminal residue" evidence="1">
    <location>
        <position position="1"/>
    </location>
</feature>
<dbReference type="AlphaFoldDB" id="X0UZI8"/>
<gene>
    <name evidence="1" type="ORF">S01H1_33459</name>
</gene>
<protein>
    <submittedName>
        <fullName evidence="1">Uncharacterized protein</fullName>
    </submittedName>
</protein>
<sequence>AIGDFVTDHIGKVLVEKILTAGGDNPQCVYRGSEYTKAGKPRKDRSKRDVYQCNLYRE</sequence>
<dbReference type="EMBL" id="BARS01020776">
    <property type="protein sequence ID" value="GAG11249.1"/>
    <property type="molecule type" value="Genomic_DNA"/>
</dbReference>
<accession>X0UZI8</accession>
<reference evidence="1" key="1">
    <citation type="journal article" date="2014" name="Front. Microbiol.">
        <title>High frequency of phylogenetically diverse reductive dehalogenase-homologous genes in deep subseafloor sedimentary metagenomes.</title>
        <authorList>
            <person name="Kawai M."/>
            <person name="Futagami T."/>
            <person name="Toyoda A."/>
            <person name="Takaki Y."/>
            <person name="Nishi S."/>
            <person name="Hori S."/>
            <person name="Arai W."/>
            <person name="Tsubouchi T."/>
            <person name="Morono Y."/>
            <person name="Uchiyama I."/>
            <person name="Ito T."/>
            <person name="Fujiyama A."/>
            <person name="Inagaki F."/>
            <person name="Takami H."/>
        </authorList>
    </citation>
    <scope>NUCLEOTIDE SEQUENCE</scope>
    <source>
        <strain evidence="1">Expedition CK06-06</strain>
    </source>
</reference>